<keyword evidence="3" id="KW-0813">Transport</keyword>
<feature type="transmembrane region" description="Helical" evidence="7">
    <location>
        <begin position="101"/>
        <end position="122"/>
    </location>
</feature>
<dbReference type="AlphaFoldDB" id="A0A1T4L0B0"/>
<keyword evidence="4 7" id="KW-0812">Transmembrane</keyword>
<sequence length="427" mass="48830">MRNRSPWLWLPSLCFAEGLSHVTIAVLAIEIYMQLGLSDAAITFYTAWLYLPWVIRPFWERFLLLYQTKRWWIVATQLLLGAAYSGVAFTLQAAWWLQGTFFFFSLIAFSSASHDVAIDSFFKRAFQHYDSDDVIFIRRIFYRFALMMGKGLLIMIAGVVQVMFRYQIRFSWSLIFYGLTGLFLAFSLYHYYMLPSAHREDNPMSQPLSRTIIYSFWRGLGAFFRQRSFVSSIAFLLLFRLPEALYMPISQLFLQAPPSRGGLGLAPQEFGLVNGTVGVIGLLLGGIVGHAAIRRFGWRKMLWPMVAATTVPNVLNVWLAYAMPSSLLAIGSSMFVVNMGYGLGLCAYLYFISYFSVGKHREHHYSICLGLMSFSMMWPAFFAGTMSDMLGYRRFFIVLLVLCLLPVVATALLRIKGDFGKEEREMA</sequence>
<protein>
    <submittedName>
        <fullName evidence="8">MFS transporter, PAT family, beta-lactamase induction signal transducer AmpG</fullName>
    </submittedName>
</protein>
<keyword evidence="5 7" id="KW-1133">Transmembrane helix</keyword>
<feature type="transmembrane region" description="Helical" evidence="7">
    <location>
        <begin position="395"/>
        <end position="415"/>
    </location>
</feature>
<dbReference type="GO" id="GO:0016020">
    <property type="term" value="C:membrane"/>
    <property type="evidence" value="ECO:0007669"/>
    <property type="project" value="UniProtKB-SubCell"/>
</dbReference>
<feature type="transmembrane region" description="Helical" evidence="7">
    <location>
        <begin position="7"/>
        <end position="29"/>
    </location>
</feature>
<dbReference type="Pfam" id="PF03092">
    <property type="entry name" value="BT1"/>
    <property type="match status" value="1"/>
</dbReference>
<organism evidence="8 9">
    <name type="scientific">Segatella oulorum</name>
    <dbReference type="NCBI Taxonomy" id="28136"/>
    <lineage>
        <taxon>Bacteria</taxon>
        <taxon>Pseudomonadati</taxon>
        <taxon>Bacteroidota</taxon>
        <taxon>Bacteroidia</taxon>
        <taxon>Bacteroidales</taxon>
        <taxon>Prevotellaceae</taxon>
        <taxon>Segatella</taxon>
    </lineage>
</organism>
<evidence type="ECO:0000313" key="8">
    <source>
        <dbReference type="EMBL" id="SJZ48038.1"/>
    </source>
</evidence>
<dbReference type="RefSeq" id="WP_025070271.1">
    <property type="nucleotide sequence ID" value="NZ_FUXK01000002.1"/>
</dbReference>
<evidence type="ECO:0000256" key="7">
    <source>
        <dbReference type="SAM" id="Phobius"/>
    </source>
</evidence>
<evidence type="ECO:0000256" key="5">
    <source>
        <dbReference type="ARBA" id="ARBA00022989"/>
    </source>
</evidence>
<feature type="transmembrane region" description="Helical" evidence="7">
    <location>
        <begin position="71"/>
        <end position="95"/>
    </location>
</feature>
<comment type="similarity">
    <text evidence="2">Belongs to the major facilitator superfamily. Folate-biopterin transporter (TC 2.A.71) family.</text>
</comment>
<evidence type="ECO:0000256" key="6">
    <source>
        <dbReference type="ARBA" id="ARBA00023136"/>
    </source>
</evidence>
<proteinExistence type="inferred from homology"/>
<feature type="transmembrane region" description="Helical" evidence="7">
    <location>
        <begin position="41"/>
        <end position="59"/>
    </location>
</feature>
<evidence type="ECO:0000256" key="1">
    <source>
        <dbReference type="ARBA" id="ARBA00004141"/>
    </source>
</evidence>
<feature type="transmembrane region" description="Helical" evidence="7">
    <location>
        <begin position="301"/>
        <end position="321"/>
    </location>
</feature>
<reference evidence="8 9" key="1">
    <citation type="submission" date="2017-02" db="EMBL/GenBank/DDBJ databases">
        <authorList>
            <person name="Peterson S.W."/>
        </authorList>
    </citation>
    <scope>NUCLEOTIDE SEQUENCE [LARGE SCALE GENOMIC DNA]</scope>
    <source>
        <strain evidence="8 9">ATCC 43324</strain>
    </source>
</reference>
<keyword evidence="6 7" id="KW-0472">Membrane</keyword>
<feature type="transmembrane region" description="Helical" evidence="7">
    <location>
        <begin position="327"/>
        <end position="352"/>
    </location>
</feature>
<dbReference type="PANTHER" id="PTHR12778">
    <property type="entry name" value="SOLUTE CARRIER FAMILY 33 ACETYL-COA TRANSPORTER -RELATED"/>
    <property type="match status" value="1"/>
</dbReference>
<feature type="transmembrane region" description="Helical" evidence="7">
    <location>
        <begin position="142"/>
        <end position="164"/>
    </location>
</feature>
<name>A0A1T4L0B0_9BACT</name>
<feature type="transmembrane region" description="Helical" evidence="7">
    <location>
        <begin position="364"/>
        <end position="383"/>
    </location>
</feature>
<dbReference type="InterPro" id="IPR004752">
    <property type="entry name" value="AmpG_permease/AT-1"/>
</dbReference>
<dbReference type="eggNOG" id="COG2814">
    <property type="taxonomic scope" value="Bacteria"/>
</dbReference>
<dbReference type="InterPro" id="IPR036259">
    <property type="entry name" value="MFS_trans_sf"/>
</dbReference>
<evidence type="ECO:0000256" key="3">
    <source>
        <dbReference type="ARBA" id="ARBA00022448"/>
    </source>
</evidence>
<dbReference type="SUPFAM" id="SSF103473">
    <property type="entry name" value="MFS general substrate transporter"/>
    <property type="match status" value="1"/>
</dbReference>
<evidence type="ECO:0000313" key="9">
    <source>
        <dbReference type="Proteomes" id="UP000190065"/>
    </source>
</evidence>
<feature type="transmembrane region" description="Helical" evidence="7">
    <location>
        <begin position="228"/>
        <end position="249"/>
    </location>
</feature>
<feature type="transmembrane region" description="Helical" evidence="7">
    <location>
        <begin position="269"/>
        <end position="289"/>
    </location>
</feature>
<accession>A0A1T4L0B0</accession>
<gene>
    <name evidence="8" type="ORF">SAMN02745202_00256</name>
</gene>
<dbReference type="EMBL" id="FUXK01000002">
    <property type="protein sequence ID" value="SJZ48038.1"/>
    <property type="molecule type" value="Genomic_DNA"/>
</dbReference>
<feature type="transmembrane region" description="Helical" evidence="7">
    <location>
        <begin position="170"/>
        <end position="192"/>
    </location>
</feature>
<evidence type="ECO:0000256" key="4">
    <source>
        <dbReference type="ARBA" id="ARBA00022692"/>
    </source>
</evidence>
<evidence type="ECO:0000256" key="2">
    <source>
        <dbReference type="ARBA" id="ARBA00007015"/>
    </source>
</evidence>
<dbReference type="STRING" id="28136.SAMN02745202_00256"/>
<dbReference type="Proteomes" id="UP000190065">
    <property type="component" value="Unassembled WGS sequence"/>
</dbReference>
<comment type="subcellular location">
    <subcellularLocation>
        <location evidence="1">Membrane</location>
        <topology evidence="1">Multi-pass membrane protein</topology>
    </subcellularLocation>
</comment>
<dbReference type="Gene3D" id="1.20.1250.20">
    <property type="entry name" value="MFS general substrate transporter like domains"/>
    <property type="match status" value="1"/>
</dbReference>
<dbReference type="PANTHER" id="PTHR12778:SF10">
    <property type="entry name" value="MAJOR FACILITATOR SUPERFAMILY DOMAIN-CONTAINING PROTEIN 3"/>
    <property type="match status" value="1"/>
</dbReference>
<dbReference type="InterPro" id="IPR039309">
    <property type="entry name" value="BT1"/>
</dbReference>